<feature type="region of interest" description="Disordered" evidence="2">
    <location>
        <begin position="89"/>
        <end position="129"/>
    </location>
</feature>
<feature type="compositionally biased region" description="Gly residues" evidence="2">
    <location>
        <begin position="529"/>
        <end position="556"/>
    </location>
</feature>
<feature type="region of interest" description="Disordered" evidence="2">
    <location>
        <begin position="312"/>
        <end position="336"/>
    </location>
</feature>
<evidence type="ECO:0000313" key="5">
    <source>
        <dbReference type="Proteomes" id="UP000315295"/>
    </source>
</evidence>
<feature type="compositionally biased region" description="Low complexity" evidence="2">
    <location>
        <begin position="587"/>
        <end position="596"/>
    </location>
</feature>
<dbReference type="PROSITE" id="PS50102">
    <property type="entry name" value="RRM"/>
    <property type="match status" value="2"/>
</dbReference>
<protein>
    <recommendedName>
        <fullName evidence="3">RRM domain-containing protein</fullName>
    </recommendedName>
</protein>
<dbReference type="Proteomes" id="UP000315295">
    <property type="component" value="Unassembled WGS sequence"/>
</dbReference>
<comment type="caution">
    <text evidence="4">The sequence shown here is derived from an EMBL/GenBank/DDBJ whole genome shotgun (WGS) entry which is preliminary data.</text>
</comment>
<dbReference type="Pfam" id="PF00076">
    <property type="entry name" value="RRM_1"/>
    <property type="match status" value="2"/>
</dbReference>
<dbReference type="GO" id="GO:0003723">
    <property type="term" value="F:RNA binding"/>
    <property type="evidence" value="ECO:0007669"/>
    <property type="project" value="UniProtKB-UniRule"/>
</dbReference>
<feature type="compositionally biased region" description="Gly residues" evidence="2">
    <location>
        <begin position="569"/>
        <end position="586"/>
    </location>
</feature>
<feature type="compositionally biased region" description="Gly residues" evidence="2">
    <location>
        <begin position="321"/>
        <end position="336"/>
    </location>
</feature>
<dbReference type="EMBL" id="VIEB01000072">
    <property type="protein sequence ID" value="TQE08383.1"/>
    <property type="molecule type" value="Genomic_DNA"/>
</dbReference>
<gene>
    <name evidence="4" type="ORF">C1H46_006011</name>
</gene>
<organism evidence="4 5">
    <name type="scientific">Malus baccata</name>
    <name type="common">Siberian crab apple</name>
    <name type="synonym">Pyrus baccata</name>
    <dbReference type="NCBI Taxonomy" id="106549"/>
    <lineage>
        <taxon>Eukaryota</taxon>
        <taxon>Viridiplantae</taxon>
        <taxon>Streptophyta</taxon>
        <taxon>Embryophyta</taxon>
        <taxon>Tracheophyta</taxon>
        <taxon>Spermatophyta</taxon>
        <taxon>Magnoliopsida</taxon>
        <taxon>eudicotyledons</taxon>
        <taxon>Gunneridae</taxon>
        <taxon>Pentapetalae</taxon>
        <taxon>rosids</taxon>
        <taxon>fabids</taxon>
        <taxon>Rosales</taxon>
        <taxon>Rosaceae</taxon>
        <taxon>Amygdaloideae</taxon>
        <taxon>Maleae</taxon>
        <taxon>Malus</taxon>
    </lineage>
</organism>
<feature type="region of interest" description="Disordered" evidence="2">
    <location>
        <begin position="523"/>
        <end position="596"/>
    </location>
</feature>
<keyword evidence="1" id="KW-0694">RNA-binding</keyword>
<dbReference type="SUPFAM" id="SSF54928">
    <property type="entry name" value="RNA-binding domain, RBD"/>
    <property type="match status" value="2"/>
</dbReference>
<feature type="domain" description="RRM" evidence="3">
    <location>
        <begin position="135"/>
        <end position="211"/>
    </location>
</feature>
<evidence type="ECO:0000256" key="1">
    <source>
        <dbReference type="PROSITE-ProRule" id="PRU00176"/>
    </source>
</evidence>
<dbReference type="SMART" id="SM00360">
    <property type="entry name" value="RRM"/>
    <property type="match status" value="2"/>
</dbReference>
<feature type="region of interest" description="Disordered" evidence="2">
    <location>
        <begin position="465"/>
        <end position="484"/>
    </location>
</feature>
<evidence type="ECO:0000313" key="4">
    <source>
        <dbReference type="EMBL" id="TQE08383.1"/>
    </source>
</evidence>
<dbReference type="CDD" id="cd12330">
    <property type="entry name" value="RRM2_Hrp1p"/>
    <property type="match status" value="1"/>
</dbReference>
<dbReference type="CDD" id="cd12325">
    <property type="entry name" value="RRM1_hnRNPA_hnRNPD_like"/>
    <property type="match status" value="1"/>
</dbReference>
<dbReference type="Gene3D" id="3.30.70.330">
    <property type="match status" value="2"/>
</dbReference>
<dbReference type="InterPro" id="IPR012677">
    <property type="entry name" value="Nucleotide-bd_a/b_plait_sf"/>
</dbReference>
<dbReference type="PANTHER" id="PTHR48035:SF2">
    <property type="entry name" value="RNA-BINDING REGION RNP-1 DOMAIN-CONTAINING PROTEIN"/>
    <property type="match status" value="1"/>
</dbReference>
<feature type="domain" description="RRM" evidence="3">
    <location>
        <begin position="239"/>
        <end position="316"/>
    </location>
</feature>
<dbReference type="InterPro" id="IPR035979">
    <property type="entry name" value="RBD_domain_sf"/>
</dbReference>
<name>A0A540NCR3_MALBA</name>
<evidence type="ECO:0000256" key="2">
    <source>
        <dbReference type="SAM" id="MobiDB-lite"/>
    </source>
</evidence>
<evidence type="ECO:0000259" key="3">
    <source>
        <dbReference type="PROSITE" id="PS50102"/>
    </source>
</evidence>
<dbReference type="AlphaFoldDB" id="A0A540NCR3"/>
<feature type="compositionally biased region" description="Polar residues" evidence="2">
    <location>
        <begin position="216"/>
        <end position="230"/>
    </location>
</feature>
<proteinExistence type="predicted"/>
<dbReference type="FunFam" id="3.30.70.330:FF:000478">
    <property type="entry name" value="heterogeneous nuclear ribonucleoprotein 1"/>
    <property type="match status" value="1"/>
</dbReference>
<keyword evidence="5" id="KW-1185">Reference proteome</keyword>
<reference evidence="4 5" key="1">
    <citation type="journal article" date="2019" name="G3 (Bethesda)">
        <title>Sequencing of a Wild Apple (Malus baccata) Genome Unravels the Differences Between Cultivated and Wild Apple Species Regarding Disease Resistance and Cold Tolerance.</title>
        <authorList>
            <person name="Chen X."/>
        </authorList>
    </citation>
    <scope>NUCLEOTIDE SEQUENCE [LARGE SCALE GENOMIC DNA]</scope>
    <source>
        <strain evidence="5">cv. Shandingzi</strain>
        <tissue evidence="4">Leaves</tissue>
    </source>
</reference>
<dbReference type="STRING" id="106549.A0A540NCR3"/>
<dbReference type="PANTHER" id="PTHR48035">
    <property type="entry name" value="HETEROGENEOUS NUCLEAR RIBONUCLEOPROTEIN 1"/>
    <property type="match status" value="1"/>
</dbReference>
<feature type="region of interest" description="Disordered" evidence="2">
    <location>
        <begin position="208"/>
        <end position="237"/>
    </location>
</feature>
<sequence>MRCLLCASHVTMNHSPADFDLHQIQTVQNIKVFQTNQPMQQISSVQTRTSISQVPNFPQSRSIHTHWNPVLSSLSLSLSLSLVGHKPFLSLPNPKPPKSKNTPPKLHKDRSFHSHTQSVRRRGSEVKARMDSDQGKLFIGGISWETSEDKLKEYFSNYGDVLQTVVMRDKVSGRPRGFGFVVFVDPAVLDRVLQDKHTIDGRTVEAKRALSREEQQTTGRVGNANPTRSAGSGGNVRTKKIFVGGLPPTLSEEGFREYFESFGHVTDVVVMYDQSTGRPRGFGFISFDTEEAVDRVLHKTFHDLNGKQVEVKRALPKDANPGGGSRSMGGGQGGGGAAGGGYQGYGVSTGNPNSYDVRMDSNRYMQSQSAGGGFPPYGSSGYSAPSYGYGPTSNGIGYGSYGSYGGTNTGYGGPAAAAYGNPNAPNASYASGPPGAPRSAWSSQAPAGYGAMGYGNTAPWGVSSGSAGTGSGGPGSAPAGQSPSAAAGYGTQGYGYGGYSGMDVSYANPSGYGVVGGRSGSVPNNNVGAPGGEQGSTGGYGGSGYGDSNGNAGYGNAGWRSDPSQASGNYGGQANGGQVGYGGGYGSAQARQSQQQ</sequence>
<dbReference type="FunFam" id="3.30.70.330:FF:000051">
    <property type="entry name" value="Heterogeneous nuclear ribonucleoprotein 1"/>
    <property type="match status" value="1"/>
</dbReference>
<dbReference type="InterPro" id="IPR053260">
    <property type="entry name" value="hnRNP"/>
</dbReference>
<accession>A0A540NCR3</accession>
<dbReference type="InterPro" id="IPR000504">
    <property type="entry name" value="RRM_dom"/>
</dbReference>